<organism evidence="1 2">
    <name type="scientific">candidate division MSBL1 archaeon SCGC-AAA385M02</name>
    <dbReference type="NCBI Taxonomy" id="1698287"/>
    <lineage>
        <taxon>Archaea</taxon>
        <taxon>Methanobacteriati</taxon>
        <taxon>Methanobacteriota</taxon>
        <taxon>candidate division MSBL1</taxon>
    </lineage>
</organism>
<accession>A0A133VQU3</accession>
<name>A0A133VQU3_9EURY</name>
<dbReference type="Proteomes" id="UP000070248">
    <property type="component" value="Unassembled WGS sequence"/>
</dbReference>
<protein>
    <submittedName>
        <fullName evidence="1">Uncharacterized protein</fullName>
    </submittedName>
</protein>
<comment type="caution">
    <text evidence="1">The sequence shown here is derived from an EMBL/GenBank/DDBJ whole genome shotgun (WGS) entry which is preliminary data.</text>
</comment>
<sequence length="67" mass="7865">MLKNSWCPLIKGECRREYCVAFQVKEDTLTKYTHASKTKLLEKRRATCLVFGIELPDEFIPAEEEEK</sequence>
<proteinExistence type="predicted"/>
<evidence type="ECO:0000313" key="2">
    <source>
        <dbReference type="Proteomes" id="UP000070248"/>
    </source>
</evidence>
<dbReference type="AlphaFoldDB" id="A0A133VQU3"/>
<evidence type="ECO:0000313" key="1">
    <source>
        <dbReference type="EMBL" id="KXB08791.1"/>
    </source>
</evidence>
<reference evidence="1 2" key="1">
    <citation type="journal article" date="2016" name="Sci. Rep.">
        <title>Metabolic traits of an uncultured archaeal lineage -MSBL1- from brine pools of the Red Sea.</title>
        <authorList>
            <person name="Mwirichia R."/>
            <person name="Alam I."/>
            <person name="Rashid M."/>
            <person name="Vinu M."/>
            <person name="Ba-Alawi W."/>
            <person name="Anthony Kamau A."/>
            <person name="Kamanda Ngugi D."/>
            <person name="Goker M."/>
            <person name="Klenk H.P."/>
            <person name="Bajic V."/>
            <person name="Stingl U."/>
        </authorList>
    </citation>
    <scope>NUCLEOTIDE SEQUENCE [LARGE SCALE GENOMIC DNA]</scope>
    <source>
        <strain evidence="1">SCGC-AAA385M02</strain>
    </source>
</reference>
<gene>
    <name evidence="1" type="ORF">AKJ59_00515</name>
</gene>
<keyword evidence="2" id="KW-1185">Reference proteome</keyword>
<dbReference type="EMBL" id="LHYL01000005">
    <property type="protein sequence ID" value="KXB08791.1"/>
    <property type="molecule type" value="Genomic_DNA"/>
</dbReference>